<name>A0A835HIJ8_9MAGN</name>
<protein>
    <submittedName>
        <fullName evidence="3">Uncharacterized protein</fullName>
    </submittedName>
</protein>
<keyword evidence="2" id="KW-0812">Transmembrane</keyword>
<feature type="transmembrane region" description="Helical" evidence="2">
    <location>
        <begin position="26"/>
        <end position="51"/>
    </location>
</feature>
<feature type="compositionally biased region" description="Polar residues" evidence="1">
    <location>
        <begin position="1"/>
        <end position="10"/>
    </location>
</feature>
<accession>A0A835HIJ8</accession>
<keyword evidence="2" id="KW-1133">Transmembrane helix</keyword>
<feature type="region of interest" description="Disordered" evidence="1">
    <location>
        <begin position="1"/>
        <end position="21"/>
    </location>
</feature>
<feature type="region of interest" description="Disordered" evidence="1">
    <location>
        <begin position="97"/>
        <end position="143"/>
    </location>
</feature>
<organism evidence="3 4">
    <name type="scientific">Coptis chinensis</name>
    <dbReference type="NCBI Taxonomy" id="261450"/>
    <lineage>
        <taxon>Eukaryota</taxon>
        <taxon>Viridiplantae</taxon>
        <taxon>Streptophyta</taxon>
        <taxon>Embryophyta</taxon>
        <taxon>Tracheophyta</taxon>
        <taxon>Spermatophyta</taxon>
        <taxon>Magnoliopsida</taxon>
        <taxon>Ranunculales</taxon>
        <taxon>Ranunculaceae</taxon>
        <taxon>Coptidoideae</taxon>
        <taxon>Coptis</taxon>
    </lineage>
</organism>
<feature type="compositionally biased region" description="Basic and acidic residues" evidence="1">
    <location>
        <begin position="97"/>
        <end position="115"/>
    </location>
</feature>
<keyword evidence="4" id="KW-1185">Reference proteome</keyword>
<dbReference type="EMBL" id="JADFTS010000006">
    <property type="protein sequence ID" value="KAF9599676.1"/>
    <property type="molecule type" value="Genomic_DNA"/>
</dbReference>
<proteinExistence type="predicted"/>
<sequence length="143" mass="15538">MTTLHNNDLQYPSPPPPSSSGGHTTVVVVVIISLGVLFCLAFLSFALCCFITHMKKKYHKHGMKVDEHLKVQEAVVPGQHGTRAVALTAEEDIDFQEESKKNEMAREGTHAKPADIEEGLQAKGKDTVASSTGAGHHLTENKH</sequence>
<dbReference type="Proteomes" id="UP000631114">
    <property type="component" value="Unassembled WGS sequence"/>
</dbReference>
<dbReference type="InterPro" id="IPR044950">
    <property type="entry name" value="TED6/7"/>
</dbReference>
<comment type="caution">
    <text evidence="3">The sequence shown here is derived from an EMBL/GenBank/DDBJ whole genome shotgun (WGS) entry which is preliminary data.</text>
</comment>
<evidence type="ECO:0000256" key="1">
    <source>
        <dbReference type="SAM" id="MobiDB-lite"/>
    </source>
</evidence>
<evidence type="ECO:0000313" key="3">
    <source>
        <dbReference type="EMBL" id="KAF9599676.1"/>
    </source>
</evidence>
<keyword evidence="2" id="KW-0472">Membrane</keyword>
<evidence type="ECO:0000256" key="2">
    <source>
        <dbReference type="SAM" id="Phobius"/>
    </source>
</evidence>
<reference evidence="3 4" key="1">
    <citation type="submission" date="2020-10" db="EMBL/GenBank/DDBJ databases">
        <title>The Coptis chinensis genome and diversification of protoberbering-type alkaloids.</title>
        <authorList>
            <person name="Wang B."/>
            <person name="Shu S."/>
            <person name="Song C."/>
            <person name="Liu Y."/>
        </authorList>
    </citation>
    <scope>NUCLEOTIDE SEQUENCE [LARGE SCALE GENOMIC DNA]</scope>
    <source>
        <strain evidence="3">HL-2020</strain>
        <tissue evidence="3">Leaf</tissue>
    </source>
</reference>
<dbReference type="PANTHER" id="PTHR35697">
    <property type="entry name" value="OS08G0108300 PROTEIN"/>
    <property type="match status" value="1"/>
</dbReference>
<dbReference type="PANTHER" id="PTHR35697:SF1">
    <property type="entry name" value="PROTEIN TRACHEARY ELEMENT DIFFERENTIATION-RELATED 7"/>
    <property type="match status" value="1"/>
</dbReference>
<dbReference type="GO" id="GO:0009834">
    <property type="term" value="P:plant-type secondary cell wall biogenesis"/>
    <property type="evidence" value="ECO:0007669"/>
    <property type="project" value="InterPro"/>
</dbReference>
<dbReference type="AlphaFoldDB" id="A0A835HIJ8"/>
<dbReference type="OrthoDB" id="785473at2759"/>
<evidence type="ECO:0000313" key="4">
    <source>
        <dbReference type="Proteomes" id="UP000631114"/>
    </source>
</evidence>
<gene>
    <name evidence="3" type="ORF">IFM89_001622</name>
</gene>